<accession>A0A520S6E9</accession>
<proteinExistence type="predicted"/>
<dbReference type="InterPro" id="IPR015075">
    <property type="entry name" value="AtaL"/>
</dbReference>
<dbReference type="Gene3D" id="3.30.530.20">
    <property type="match status" value="1"/>
</dbReference>
<comment type="caution">
    <text evidence="1">The sequence shown here is derived from an EMBL/GenBank/DDBJ whole genome shotgun (WGS) entry which is preliminary data.</text>
</comment>
<evidence type="ECO:0000313" key="1">
    <source>
        <dbReference type="EMBL" id="RZO78040.1"/>
    </source>
</evidence>
<dbReference type="EMBL" id="SHAH01000007">
    <property type="protein sequence ID" value="RZO78040.1"/>
    <property type="molecule type" value="Genomic_DNA"/>
</dbReference>
<reference evidence="1 2" key="1">
    <citation type="submission" date="2019-02" db="EMBL/GenBank/DDBJ databases">
        <title>Prokaryotic population dynamics and viral predation in marine succession experiment using metagenomics: the confinement effect.</title>
        <authorList>
            <person name="Haro-Moreno J.M."/>
            <person name="Rodriguez-Valera F."/>
            <person name="Lopez-Perez M."/>
        </authorList>
    </citation>
    <scope>NUCLEOTIDE SEQUENCE [LARGE SCALE GENOMIC DNA]</scope>
    <source>
        <strain evidence="1">MED-G158</strain>
    </source>
</reference>
<sequence>MSREALWQGLELRARNPQKFNRSLECIVKPLGHNEFLRTIKVGNSRFCEHVLLYPEQKIHTSTIAEIDQITAQSVTCIEEPESGFLFVRFSYKRELEESNQQVDVGEHLKSAYVQVDRDAIAMIRILAESKLFDQDSN</sequence>
<organism evidence="1 2">
    <name type="scientific">OM182 bacterium</name>
    <dbReference type="NCBI Taxonomy" id="2510334"/>
    <lineage>
        <taxon>Bacteria</taxon>
        <taxon>Pseudomonadati</taxon>
        <taxon>Pseudomonadota</taxon>
        <taxon>Gammaproteobacteria</taxon>
        <taxon>OMG group</taxon>
        <taxon>OM182 clade</taxon>
    </lineage>
</organism>
<evidence type="ECO:0000313" key="2">
    <source>
        <dbReference type="Proteomes" id="UP000320404"/>
    </source>
</evidence>
<dbReference type="SUPFAM" id="SSF55961">
    <property type="entry name" value="Bet v1-like"/>
    <property type="match status" value="1"/>
</dbReference>
<protein>
    <submittedName>
        <fullName evidence="1">DUF1857 family protein</fullName>
    </submittedName>
</protein>
<dbReference type="Proteomes" id="UP000320404">
    <property type="component" value="Unassembled WGS sequence"/>
</dbReference>
<name>A0A520S6E9_9GAMM</name>
<gene>
    <name evidence="1" type="ORF">EVA69_01095</name>
</gene>
<dbReference type="Pfam" id="PF08982">
    <property type="entry name" value="AtaL"/>
    <property type="match status" value="1"/>
</dbReference>
<dbReference type="InterPro" id="IPR023393">
    <property type="entry name" value="START-like_dom_sf"/>
</dbReference>
<dbReference type="AlphaFoldDB" id="A0A520S6E9"/>